<sequence>SAGQVSLASLEELIRQESQCRRQENGDLARLLSFAFTQPVPPVDRFQRRALLDARSVTELAHVLRGQYSPLGSAQVIADLRQELGTLQTIQEANLERSLWEREAKKASPFLTSLRKALAKSEASLKLAQESQDRKIKSAFKHSDDHAKKVERLEEEVVTLTKALADRDYVYAELHAVATKHFEQLQESTRLLLGGDSQPLRHAKAVIDSQRQVILRQKRVIARDGKLPMHDPHMAAAAGAGLDVPGLSPADLQLNARLCRTLAMRFPEVMDIPAGETRTVELTIHPRADGAASAPPAPSSSTGSFLGSDTRTSGAQLSAGMSGSASLLPGSSSVIPTQPSSGVQVPPSKSIRQLHQARLATLTPAEKLRRYSNPKSSTAAGSRVKPHVPPPQPYACPLPGEEGYAEAASQLDEAAREVGFPPSSSSQQGSGPADLVGALRGVPDLFFCASDFAR</sequence>
<accession>A0A6A3GQE8</accession>
<protein>
    <submittedName>
        <fullName evidence="3">Uncharacterized protein</fullName>
    </submittedName>
</protein>
<evidence type="ECO:0000256" key="1">
    <source>
        <dbReference type="SAM" id="Coils"/>
    </source>
</evidence>
<evidence type="ECO:0000313" key="4">
    <source>
        <dbReference type="Proteomes" id="UP000429607"/>
    </source>
</evidence>
<reference evidence="3 4" key="1">
    <citation type="submission" date="2018-09" db="EMBL/GenBank/DDBJ databases">
        <title>Genomic investigation of the strawberry pathogen Phytophthora fragariae indicates pathogenicity is determined by transcriptional variation in three key races.</title>
        <authorList>
            <person name="Adams T.M."/>
            <person name="Armitage A.D."/>
            <person name="Sobczyk M.K."/>
            <person name="Bates H.J."/>
            <person name="Dunwell J.M."/>
            <person name="Nellist C.F."/>
            <person name="Harrison R.J."/>
        </authorList>
    </citation>
    <scope>NUCLEOTIDE SEQUENCE [LARGE SCALE GENOMIC DNA]</scope>
    <source>
        <strain evidence="3 4">SCRP249</strain>
    </source>
</reference>
<name>A0A6A3GQE8_9STRA</name>
<proteinExistence type="predicted"/>
<evidence type="ECO:0000313" key="3">
    <source>
        <dbReference type="EMBL" id="KAE8959120.1"/>
    </source>
</evidence>
<keyword evidence="1" id="KW-0175">Coiled coil</keyword>
<dbReference type="EMBL" id="QXFV01007301">
    <property type="protein sequence ID" value="KAE8959120.1"/>
    <property type="molecule type" value="Genomic_DNA"/>
</dbReference>
<evidence type="ECO:0000256" key="2">
    <source>
        <dbReference type="SAM" id="MobiDB-lite"/>
    </source>
</evidence>
<dbReference type="Proteomes" id="UP000429607">
    <property type="component" value="Unassembled WGS sequence"/>
</dbReference>
<gene>
    <name evidence="3" type="ORF">PR001_g30833</name>
</gene>
<feature type="compositionally biased region" description="Low complexity" evidence="2">
    <location>
        <begin position="421"/>
        <end position="432"/>
    </location>
</feature>
<comment type="caution">
    <text evidence="3">The sequence shown here is derived from an EMBL/GenBank/DDBJ whole genome shotgun (WGS) entry which is preliminary data.</text>
</comment>
<feature type="compositionally biased region" description="Low complexity" evidence="2">
    <location>
        <begin position="313"/>
        <end position="333"/>
    </location>
</feature>
<organism evidence="3 4">
    <name type="scientific">Phytophthora rubi</name>
    <dbReference type="NCBI Taxonomy" id="129364"/>
    <lineage>
        <taxon>Eukaryota</taxon>
        <taxon>Sar</taxon>
        <taxon>Stramenopiles</taxon>
        <taxon>Oomycota</taxon>
        <taxon>Peronosporomycetes</taxon>
        <taxon>Peronosporales</taxon>
        <taxon>Peronosporaceae</taxon>
        <taxon>Phytophthora</taxon>
    </lineage>
</organism>
<feature type="compositionally biased region" description="Pro residues" evidence="2">
    <location>
        <begin position="387"/>
        <end position="396"/>
    </location>
</feature>
<feature type="non-terminal residue" evidence="3">
    <location>
        <position position="1"/>
    </location>
</feature>
<feature type="compositionally biased region" description="Polar residues" evidence="2">
    <location>
        <begin position="334"/>
        <end position="343"/>
    </location>
</feature>
<feature type="compositionally biased region" description="Polar residues" evidence="2">
    <location>
        <begin position="302"/>
        <end position="312"/>
    </location>
</feature>
<feature type="coiled-coil region" evidence="1">
    <location>
        <begin position="111"/>
        <end position="163"/>
    </location>
</feature>
<dbReference type="AlphaFoldDB" id="A0A6A3GQE8"/>
<feature type="region of interest" description="Disordered" evidence="2">
    <location>
        <begin position="288"/>
        <end position="435"/>
    </location>
</feature>